<evidence type="ECO:0000313" key="1">
    <source>
        <dbReference type="EMBL" id="KAK1745003.1"/>
    </source>
</evidence>
<evidence type="ECO:0000313" key="2">
    <source>
        <dbReference type="Proteomes" id="UP001224775"/>
    </source>
</evidence>
<reference evidence="1" key="1">
    <citation type="submission" date="2023-06" db="EMBL/GenBank/DDBJ databases">
        <title>Survivors Of The Sea: Transcriptome response of Skeletonema marinoi to long-term dormancy.</title>
        <authorList>
            <person name="Pinder M.I.M."/>
            <person name="Kourtchenko O."/>
            <person name="Robertson E.K."/>
            <person name="Larsson T."/>
            <person name="Maumus F."/>
            <person name="Osuna-Cruz C.M."/>
            <person name="Vancaester E."/>
            <person name="Stenow R."/>
            <person name="Vandepoele K."/>
            <person name="Ploug H."/>
            <person name="Bruchert V."/>
            <person name="Godhe A."/>
            <person name="Topel M."/>
        </authorList>
    </citation>
    <scope>NUCLEOTIDE SEQUENCE</scope>
    <source>
        <strain evidence="1">R05AC</strain>
    </source>
</reference>
<name>A0AAD9DGQ0_9STRA</name>
<organism evidence="1 2">
    <name type="scientific">Skeletonema marinoi</name>
    <dbReference type="NCBI Taxonomy" id="267567"/>
    <lineage>
        <taxon>Eukaryota</taxon>
        <taxon>Sar</taxon>
        <taxon>Stramenopiles</taxon>
        <taxon>Ochrophyta</taxon>
        <taxon>Bacillariophyta</taxon>
        <taxon>Coscinodiscophyceae</taxon>
        <taxon>Thalassiosirophycidae</taxon>
        <taxon>Thalassiosirales</taxon>
        <taxon>Skeletonemataceae</taxon>
        <taxon>Skeletonema</taxon>
        <taxon>Skeletonema marinoi-dohrnii complex</taxon>
    </lineage>
</organism>
<dbReference type="CDD" id="cd24142">
    <property type="entry name" value="ACL4-like"/>
    <property type="match status" value="1"/>
</dbReference>
<accession>A0AAD9DGQ0</accession>
<proteinExistence type="predicted"/>
<protein>
    <submittedName>
        <fullName evidence="1">Uncharacterized protein</fullName>
    </submittedName>
</protein>
<gene>
    <name evidence="1" type="ORF">QTG54_004294</name>
</gene>
<keyword evidence="2" id="KW-1185">Reference proteome</keyword>
<dbReference type="InterPro" id="IPR011990">
    <property type="entry name" value="TPR-like_helical_dom_sf"/>
</dbReference>
<dbReference type="Gene3D" id="1.25.40.10">
    <property type="entry name" value="Tetratricopeptide repeat domain"/>
    <property type="match status" value="1"/>
</dbReference>
<sequence>MQYLTAQNSESKAGLYLYLGQLSTGTEALTALRIGVSELQRTVSILDRLATSKDDEASGMDIDGELNSLNLKRFMVETKRQLCAAYCSIGELYLTDLCEEPDAENSCEAALKAAVEIDASAQSELGPSPPDALQTMANLRLSQSRVAEALDCIMKTYDRMKVGCEAMSGLVGLATDKEGVQEAKARELLELDAASTLPEYGFRLQTAKIMLECTSLVDDGNSNTKERCSESAIQVLGSLLSENDEVIEVWYLLGCAFMSCSPPNPDSARHYWENAVDMLTKAKEQMEHSGEDVACELEVIQSQLEEVTKKLDELGEEMETK</sequence>
<dbReference type="Proteomes" id="UP001224775">
    <property type="component" value="Unassembled WGS sequence"/>
</dbReference>
<dbReference type="AlphaFoldDB" id="A0AAD9DGQ0"/>
<comment type="caution">
    <text evidence="1">The sequence shown here is derived from an EMBL/GenBank/DDBJ whole genome shotgun (WGS) entry which is preliminary data.</text>
</comment>
<dbReference type="EMBL" id="JATAAI010000006">
    <property type="protein sequence ID" value="KAK1745003.1"/>
    <property type="molecule type" value="Genomic_DNA"/>
</dbReference>